<evidence type="ECO:0008006" key="3">
    <source>
        <dbReference type="Google" id="ProtNLM"/>
    </source>
</evidence>
<organism evidence="1 2">
    <name type="scientific">Bacteroides fluxus YIT 12057</name>
    <dbReference type="NCBI Taxonomy" id="763034"/>
    <lineage>
        <taxon>Bacteria</taxon>
        <taxon>Pseudomonadati</taxon>
        <taxon>Bacteroidota</taxon>
        <taxon>Bacteroidia</taxon>
        <taxon>Bacteroidales</taxon>
        <taxon>Bacteroidaceae</taxon>
        <taxon>Bacteroides</taxon>
    </lineage>
</organism>
<dbReference type="EMBL" id="AFBN01000079">
    <property type="protein sequence ID" value="EGF54100.1"/>
    <property type="molecule type" value="Genomic_DNA"/>
</dbReference>
<evidence type="ECO:0000313" key="2">
    <source>
        <dbReference type="Proteomes" id="UP000003416"/>
    </source>
</evidence>
<dbReference type="eggNOG" id="ENOG50321N1">
    <property type="taxonomic scope" value="Bacteria"/>
</dbReference>
<name>F3PVP4_9BACE</name>
<gene>
    <name evidence="1" type="ORF">HMPREF9446_02822</name>
</gene>
<dbReference type="HOGENOM" id="CLU_083544_0_0_10"/>
<keyword evidence="2" id="KW-1185">Reference proteome</keyword>
<sequence>MIKNTVHMDKMDNRTDKRAIQIIKLQGMAKVLIFASALLPMLASCVKDELHDTPHPDKGAIVVQMDWSSLPPEAVADNYILNVDGYEQTVSGTTNTVERLSELGEHSLMAYNIPNGITVSGDIASVDEDNGTRAAGSRIKPMPGYLFSLSETICVEADDTLRITAKPRQWVRQVNMELTVTEGDYDHISTVTGTLAGVERSVDIRKGERQGTAAEVRGTFTVDGNKCRASFRLMGIVPTERQTLKVDIVLSNGDTQRIVSDLTEQTSHFHDDNTPLMLTGNLRLPMESGMTGSIEGWQQADGGNTDAH</sequence>
<dbReference type="AlphaFoldDB" id="F3PVP4"/>
<evidence type="ECO:0000313" key="1">
    <source>
        <dbReference type="EMBL" id="EGF54100.1"/>
    </source>
</evidence>
<accession>F3PVP4</accession>
<protein>
    <recommendedName>
        <fullName evidence="3">DUF5119 domain-containing protein</fullName>
    </recommendedName>
</protein>
<dbReference type="Proteomes" id="UP000003416">
    <property type="component" value="Unassembled WGS sequence"/>
</dbReference>
<proteinExistence type="predicted"/>
<comment type="caution">
    <text evidence="1">The sequence shown here is derived from an EMBL/GenBank/DDBJ whole genome shotgun (WGS) entry which is preliminary data.</text>
</comment>
<reference evidence="1 2" key="1">
    <citation type="submission" date="2011-02" db="EMBL/GenBank/DDBJ databases">
        <authorList>
            <person name="Weinstock G."/>
            <person name="Sodergren E."/>
            <person name="Clifton S."/>
            <person name="Fulton L."/>
            <person name="Fulton B."/>
            <person name="Courtney L."/>
            <person name="Fronick C."/>
            <person name="Harrison M."/>
            <person name="Strong C."/>
            <person name="Farmer C."/>
            <person name="Delahaunty K."/>
            <person name="Markovic C."/>
            <person name="Hall O."/>
            <person name="Minx P."/>
            <person name="Tomlinson C."/>
            <person name="Mitreva M."/>
            <person name="Hou S."/>
            <person name="Chen J."/>
            <person name="Wollam A."/>
            <person name="Pepin K.H."/>
            <person name="Johnson M."/>
            <person name="Bhonagiri V."/>
            <person name="Zhang X."/>
            <person name="Suruliraj S."/>
            <person name="Warren W."/>
            <person name="Chinwalla A."/>
            <person name="Mardis E.R."/>
            <person name="Wilson R.K."/>
        </authorList>
    </citation>
    <scope>NUCLEOTIDE SEQUENCE [LARGE SCALE GENOMIC DNA]</scope>
    <source>
        <strain evidence="1 2">YIT 12057</strain>
    </source>
</reference>
<dbReference type="STRING" id="763034.HMPREF9446_02822"/>